<organism evidence="1 2">
    <name type="scientific">Streptomyces microflavus DSM 40593</name>
    <dbReference type="NCBI Taxonomy" id="1303692"/>
    <lineage>
        <taxon>Bacteria</taxon>
        <taxon>Bacillati</taxon>
        <taxon>Actinomycetota</taxon>
        <taxon>Actinomycetes</taxon>
        <taxon>Kitasatosporales</taxon>
        <taxon>Streptomycetaceae</taxon>
        <taxon>Streptomyces</taxon>
    </lineage>
</organism>
<dbReference type="KEGG" id="sfi:SFUL_6094"/>
<dbReference type="HOGENOM" id="CLU_1593677_0_0_11"/>
<dbReference type="AlphaFoldDB" id="N0D613"/>
<accession>N0D613</accession>
<dbReference type="eggNOG" id="ENOG503413I">
    <property type="taxonomic scope" value="Bacteria"/>
</dbReference>
<dbReference type="Proteomes" id="UP000013304">
    <property type="component" value="Chromosome"/>
</dbReference>
<protein>
    <submittedName>
        <fullName evidence="1">Uncharacterized protein</fullName>
    </submittedName>
</protein>
<dbReference type="InterPro" id="IPR045993">
    <property type="entry name" value="DUF5949"/>
</dbReference>
<name>N0D613_STRMI</name>
<reference evidence="1 2" key="1">
    <citation type="submission" date="2013-04" db="EMBL/GenBank/DDBJ databases">
        <title>Complete genome sequence of Streptomyces fulvissimus.</title>
        <authorList>
            <person name="Myronovskyi M."/>
            <person name="Tokovenko B."/>
            <person name="Manderscheid N."/>
            <person name="Petzke L."/>
            <person name="Luzhetskyy A."/>
        </authorList>
    </citation>
    <scope>NUCLEOTIDE SEQUENCE [LARGE SCALE GENOMIC DNA]</scope>
    <source>
        <strain evidence="1 2">DSM 40593</strain>
    </source>
</reference>
<evidence type="ECO:0000313" key="1">
    <source>
        <dbReference type="EMBL" id="AGK80977.1"/>
    </source>
</evidence>
<evidence type="ECO:0000313" key="2">
    <source>
        <dbReference type="Proteomes" id="UP000013304"/>
    </source>
</evidence>
<dbReference type="PATRIC" id="fig|1303692.3.peg.6129"/>
<dbReference type="EMBL" id="CP005080">
    <property type="protein sequence ID" value="AGK80977.1"/>
    <property type="molecule type" value="Genomic_DNA"/>
</dbReference>
<dbReference type="Pfam" id="PF19374">
    <property type="entry name" value="DUF5949"/>
    <property type="match status" value="1"/>
</dbReference>
<proteinExistence type="predicted"/>
<sequence length="191" mass="20128">MISAISHDRVIRMHSDRSGAVRVPVMTTPQTSTGTFTPAQLGTQILIGWSSRQPGADQDTAYLLAYSLGDGQDGPEVGRNALRIALERAGLQAGGPIQDAAEAPGIQAKLLVQAGQAVLTMPHLKAQYPAPPEWLAAALGQGQVYGMFATTPWPEAVPGQPVSEDQLRAFAANEEVVRTAAHCLLPVRSLG</sequence>
<gene>
    <name evidence="1" type="ORF">SFUL_6094</name>
</gene>